<organism evidence="2 3">
    <name type="scientific">Rhodanobacter caeni</name>
    <dbReference type="NCBI Taxonomy" id="657654"/>
    <lineage>
        <taxon>Bacteria</taxon>
        <taxon>Pseudomonadati</taxon>
        <taxon>Pseudomonadota</taxon>
        <taxon>Gammaproteobacteria</taxon>
        <taxon>Lysobacterales</taxon>
        <taxon>Rhodanobacteraceae</taxon>
        <taxon>Rhodanobacter</taxon>
    </lineage>
</organism>
<keyword evidence="1" id="KW-1133">Transmembrane helix</keyword>
<dbReference type="EMBL" id="BAAAFO010000003">
    <property type="protein sequence ID" value="GAA0252386.1"/>
    <property type="molecule type" value="Genomic_DNA"/>
</dbReference>
<dbReference type="Proteomes" id="UP001500657">
    <property type="component" value="Unassembled WGS sequence"/>
</dbReference>
<sequence length="65" mass="7423">MNDFFWSSGHLGWGVFAIVVFSGLWLLLADVIWRLRNIKIRRLAAIMAMGWLIGNLLIVLGFGYL</sequence>
<protein>
    <recommendedName>
        <fullName evidence="4">Cardiolipin synthase N-terminal domain-containing protein</fullName>
    </recommendedName>
</protein>
<keyword evidence="1" id="KW-0472">Membrane</keyword>
<evidence type="ECO:0000256" key="1">
    <source>
        <dbReference type="SAM" id="Phobius"/>
    </source>
</evidence>
<evidence type="ECO:0000313" key="3">
    <source>
        <dbReference type="Proteomes" id="UP001500657"/>
    </source>
</evidence>
<dbReference type="RefSeq" id="WP_343882247.1">
    <property type="nucleotide sequence ID" value="NZ_BAAAFO010000003.1"/>
</dbReference>
<evidence type="ECO:0008006" key="4">
    <source>
        <dbReference type="Google" id="ProtNLM"/>
    </source>
</evidence>
<keyword evidence="1" id="KW-0812">Transmembrane</keyword>
<accession>A0ABP3E589</accession>
<evidence type="ECO:0000313" key="2">
    <source>
        <dbReference type="EMBL" id="GAA0252386.1"/>
    </source>
</evidence>
<keyword evidence="3" id="KW-1185">Reference proteome</keyword>
<proteinExistence type="predicted"/>
<gene>
    <name evidence="2" type="ORF">GCM10009126_17160</name>
</gene>
<feature type="transmembrane region" description="Helical" evidence="1">
    <location>
        <begin position="45"/>
        <end position="64"/>
    </location>
</feature>
<comment type="caution">
    <text evidence="2">The sequence shown here is derived from an EMBL/GenBank/DDBJ whole genome shotgun (WGS) entry which is preliminary data.</text>
</comment>
<feature type="transmembrane region" description="Helical" evidence="1">
    <location>
        <begin position="12"/>
        <end position="33"/>
    </location>
</feature>
<reference evidence="3" key="1">
    <citation type="journal article" date="2019" name="Int. J. Syst. Evol. Microbiol.">
        <title>The Global Catalogue of Microorganisms (GCM) 10K type strain sequencing project: providing services to taxonomists for standard genome sequencing and annotation.</title>
        <authorList>
            <consortium name="The Broad Institute Genomics Platform"/>
            <consortium name="The Broad Institute Genome Sequencing Center for Infectious Disease"/>
            <person name="Wu L."/>
            <person name="Ma J."/>
        </authorList>
    </citation>
    <scope>NUCLEOTIDE SEQUENCE [LARGE SCALE GENOMIC DNA]</scope>
    <source>
        <strain evidence="3">JCM 16242</strain>
    </source>
</reference>
<name>A0ABP3E589_9GAMM</name>